<evidence type="ECO:0000256" key="1">
    <source>
        <dbReference type="SAM" id="Phobius"/>
    </source>
</evidence>
<sequence length="371" mass="39663">MRLPRWAATSAGLAVFCWQAAAITWHVPGPATTTGSLGLWGWRQHPIDLLPVAVGLIAVIVGLTQLSRISLEALARRSALVAQLRFAVTMQDLRTVILLRRQLNQESTRRHPWHRLGPTRTRTFTRSVWRRGWHGLLRFPATRIVRLAALAAGIGVLQAAAVRGTTPAVLGSALLAFVLGLEVFEPLSQEVDQPDYTDGLPVARGELMVRHLAAPSVALIPFAVIAAAAAVLAMGTTEAIIPAAILALPTLLGGAAGGVISIVRDAPDPFSSSNQQAFIPPEMAGFTTTLRLLWPIVISALGTCTVLIVRLAVRHGDSTIGAAVRGTVGSLLVAGLVAYWTKVRDPIRIRIRAFMDEGRAQTSAQRSRSSS</sequence>
<organism evidence="2">
    <name type="scientific">freshwater metagenome</name>
    <dbReference type="NCBI Taxonomy" id="449393"/>
    <lineage>
        <taxon>unclassified sequences</taxon>
        <taxon>metagenomes</taxon>
        <taxon>ecological metagenomes</taxon>
    </lineage>
</organism>
<keyword evidence="1" id="KW-1133">Transmembrane helix</keyword>
<keyword evidence="1" id="KW-0812">Transmembrane</keyword>
<evidence type="ECO:0000313" key="2">
    <source>
        <dbReference type="EMBL" id="CAB4853771.1"/>
    </source>
</evidence>
<reference evidence="2" key="1">
    <citation type="submission" date="2020-05" db="EMBL/GenBank/DDBJ databases">
        <authorList>
            <person name="Chiriac C."/>
            <person name="Salcher M."/>
            <person name="Ghai R."/>
            <person name="Kavagutti S V."/>
        </authorList>
    </citation>
    <scope>NUCLEOTIDE SEQUENCE</scope>
</reference>
<dbReference type="AlphaFoldDB" id="A0A6J7C8U6"/>
<gene>
    <name evidence="2" type="ORF">UFOPK3267_03309</name>
</gene>
<feature type="transmembrane region" description="Helical" evidence="1">
    <location>
        <begin position="46"/>
        <end position="67"/>
    </location>
</feature>
<protein>
    <submittedName>
        <fullName evidence="2">Unannotated protein</fullName>
    </submittedName>
</protein>
<dbReference type="EMBL" id="CAFBIY010000336">
    <property type="protein sequence ID" value="CAB4853771.1"/>
    <property type="molecule type" value="Genomic_DNA"/>
</dbReference>
<keyword evidence="1" id="KW-0472">Membrane</keyword>
<name>A0A6J7C8U6_9ZZZZ</name>
<feature type="transmembrane region" description="Helical" evidence="1">
    <location>
        <begin position="319"/>
        <end position="340"/>
    </location>
</feature>
<proteinExistence type="predicted"/>
<feature type="transmembrane region" description="Helical" evidence="1">
    <location>
        <begin position="239"/>
        <end position="263"/>
    </location>
</feature>
<feature type="transmembrane region" description="Helical" evidence="1">
    <location>
        <begin position="292"/>
        <end position="313"/>
    </location>
</feature>
<accession>A0A6J7C8U6</accession>
<feature type="transmembrane region" description="Helical" evidence="1">
    <location>
        <begin position="212"/>
        <end position="233"/>
    </location>
</feature>